<evidence type="ECO:0000256" key="1">
    <source>
        <dbReference type="PIRNR" id="PIRNR029681"/>
    </source>
</evidence>
<dbReference type="GO" id="GO:0009279">
    <property type="term" value="C:cell outer membrane"/>
    <property type="evidence" value="ECO:0007669"/>
    <property type="project" value="UniProtKB-SubCell"/>
</dbReference>
<dbReference type="EMBL" id="FTMD01000001">
    <property type="protein sequence ID" value="SIP88368.1"/>
    <property type="molecule type" value="Genomic_DNA"/>
</dbReference>
<comment type="similarity">
    <text evidence="1">Belongs to the PagL family.</text>
</comment>
<proteinExistence type="inferred from homology"/>
<keyword evidence="4" id="KW-0732">Signal</keyword>
<dbReference type="Gene3D" id="2.40.160.20">
    <property type="match status" value="1"/>
</dbReference>
<gene>
    <name evidence="5" type="ORF">SAMN05421829_101165</name>
</gene>
<name>A0A1N6N8F7_9RHOO</name>
<dbReference type="Proteomes" id="UP000186819">
    <property type="component" value="Unassembled WGS sequence"/>
</dbReference>
<keyword evidence="1" id="KW-0378">Hydrolase</keyword>
<dbReference type="STRING" id="34027.SAMN05421829_101165"/>
<feature type="site" description="Critical for activity" evidence="3">
    <location>
        <position position="151"/>
    </location>
</feature>
<dbReference type="OrthoDB" id="5297282at2"/>
<feature type="active site" description="Charge relay system" evidence="2">
    <location>
        <position position="148"/>
    </location>
</feature>
<dbReference type="SUPFAM" id="SSF56925">
    <property type="entry name" value="OMPA-like"/>
    <property type="match status" value="1"/>
</dbReference>
<evidence type="ECO:0000313" key="6">
    <source>
        <dbReference type="Proteomes" id="UP000186819"/>
    </source>
</evidence>
<feature type="active site" description="Charge relay system" evidence="2">
    <location>
        <position position="162"/>
    </location>
</feature>
<organism evidence="5 6">
    <name type="scientific">Aromatoleum tolulyticum</name>
    <dbReference type="NCBI Taxonomy" id="34027"/>
    <lineage>
        <taxon>Bacteria</taxon>
        <taxon>Pseudomonadati</taxon>
        <taxon>Pseudomonadota</taxon>
        <taxon>Betaproteobacteria</taxon>
        <taxon>Rhodocyclales</taxon>
        <taxon>Rhodocyclaceae</taxon>
        <taxon>Aromatoleum</taxon>
    </lineage>
</organism>
<sequence length="172" mass="18763">MTFRMCMAASMLAAGVASAGEPAVSVFHGEHDNYERTGLSVRLGPVWERDWGAWHAGVHPELELSRFHYSGSSAGPNTLNQAGAIGMLRMVRGKGNFQPYAELGLGAALLSRTHLGPKVFSTTFQFSQHAGLGVEFAGRYSMGWRYSHYSNGDIEMPNDGIDLHQFVIGARF</sequence>
<keyword evidence="1" id="KW-0472">Membrane</keyword>
<evidence type="ECO:0000256" key="4">
    <source>
        <dbReference type="SAM" id="SignalP"/>
    </source>
</evidence>
<comment type="catalytic activity">
    <reaction evidence="1">
        <text>a 3-(acyloxy)acyl derivative of bacterial toxin + H2O = a 3-hydroxyacyl derivative of bacterial toxin + a fatty acid + H(+)</text>
        <dbReference type="Rhea" id="RHEA:12032"/>
        <dbReference type="ChEBI" id="CHEBI:15377"/>
        <dbReference type="ChEBI" id="CHEBI:15378"/>
        <dbReference type="ChEBI" id="CHEBI:28868"/>
        <dbReference type="ChEBI" id="CHEBI:136853"/>
        <dbReference type="ChEBI" id="CHEBI:140675"/>
        <dbReference type="EC" id="3.1.1.77"/>
    </reaction>
</comment>
<evidence type="ECO:0000256" key="3">
    <source>
        <dbReference type="PIRSR" id="PIRSR029681-2"/>
    </source>
</evidence>
<dbReference type="AlphaFoldDB" id="A0A1N6N8F7"/>
<keyword evidence="6" id="KW-1185">Reference proteome</keyword>
<dbReference type="EC" id="3.1.1.77" evidence="1"/>
<dbReference type="InterPro" id="IPR011250">
    <property type="entry name" value="OMP/PagP_B-barrel"/>
</dbReference>
<feature type="active site" description="Charge relay system" evidence="2">
    <location>
        <position position="150"/>
    </location>
</feature>
<evidence type="ECO:0000313" key="5">
    <source>
        <dbReference type="EMBL" id="SIP88368.1"/>
    </source>
</evidence>
<dbReference type="Pfam" id="PF09411">
    <property type="entry name" value="PagL"/>
    <property type="match status" value="1"/>
</dbReference>
<dbReference type="InterPro" id="IPR018550">
    <property type="entry name" value="Lipid-A_deacylase-rel"/>
</dbReference>
<comment type="subcellular location">
    <subcellularLocation>
        <location evidence="1">Cell outer membrane</location>
        <topology evidence="1">Multi-pass membrane protein</topology>
    </subcellularLocation>
</comment>
<feature type="signal peptide" evidence="4">
    <location>
        <begin position="1"/>
        <end position="19"/>
    </location>
</feature>
<comment type="function">
    <text evidence="1">Has lipid A 3-O-deacylase activity. Hydrolyzes the ester bond at the 3 position of lipid A, a bioactive component of lipopolysaccharide (LPS), thereby releasing the primary fatty acyl moiety.</text>
</comment>
<feature type="chain" id="PRO_5012297506" description="Lipid A deacylase" evidence="4">
    <location>
        <begin position="20"/>
        <end position="172"/>
    </location>
</feature>
<dbReference type="RefSeq" id="WP_076600202.1">
    <property type="nucleotide sequence ID" value="NZ_FTMD01000001.1"/>
</dbReference>
<accession>A0A1N6N8F7</accession>
<protein>
    <recommendedName>
        <fullName evidence="1">Lipid A deacylase</fullName>
        <ecNumber evidence="1">3.1.1.77</ecNumber>
    </recommendedName>
    <alternativeName>
        <fullName evidence="1">LPS 3-O-deacylase</fullName>
    </alternativeName>
    <alternativeName>
        <fullName evidence="1">Outer membrane enzyme</fullName>
    </alternativeName>
</protein>
<keyword evidence="1" id="KW-0998">Cell outer membrane</keyword>
<dbReference type="PIRSF" id="PIRSF029681">
    <property type="entry name" value="PagL"/>
    <property type="match status" value="1"/>
</dbReference>
<dbReference type="GO" id="GO:0050528">
    <property type="term" value="F:acyloxyacyl hydrolase activity"/>
    <property type="evidence" value="ECO:0007669"/>
    <property type="project" value="UniProtKB-EC"/>
</dbReference>
<reference evidence="6" key="1">
    <citation type="submission" date="2017-01" db="EMBL/GenBank/DDBJ databases">
        <authorList>
            <person name="Varghese N."/>
            <person name="Submissions S."/>
        </authorList>
    </citation>
    <scope>NUCLEOTIDE SEQUENCE [LARGE SCALE GENOMIC DNA]</scope>
    <source>
        <strain evidence="6">ATCC 51758</strain>
    </source>
</reference>
<evidence type="ECO:0000256" key="2">
    <source>
        <dbReference type="PIRSR" id="PIRSR029681-1"/>
    </source>
</evidence>
<comment type="subunit">
    <text evidence="1">Homodimer.</text>
</comment>